<feature type="transmembrane region" description="Helical" evidence="1">
    <location>
        <begin position="12"/>
        <end position="30"/>
    </location>
</feature>
<sequence>MSEQSGGMLPKVEILIIGGFFILFMIWAVSKCAATQEAYEEQAQQEAIEEAQADSLRGAGLVGDYMPLDTTVKPLKNPAPEAESVEPAISTPLYVITPALNMRTGPGLRFKIMERLELYDELQFLGEVTDTTQRIDLGEITAEEPWVKVRTPSGKEGWVFGACVDYYKHELKGVETD</sequence>
<keyword evidence="1" id="KW-1133">Transmembrane helix</keyword>
<dbReference type="InterPro" id="IPR003646">
    <property type="entry name" value="SH3-like_bac-type"/>
</dbReference>
<name>A0A098S5R3_9BACT</name>
<protein>
    <recommendedName>
        <fullName evidence="2">SH3b domain-containing protein</fullName>
    </recommendedName>
</protein>
<keyword evidence="1" id="KW-0812">Transmembrane</keyword>
<keyword evidence="4" id="KW-1185">Reference proteome</keyword>
<accession>A0A098S5R3</accession>
<dbReference type="OrthoDB" id="1496114at2"/>
<comment type="caution">
    <text evidence="3">The sequence shown here is derived from an EMBL/GenBank/DDBJ whole genome shotgun (WGS) entry which is preliminary data.</text>
</comment>
<evidence type="ECO:0000313" key="3">
    <source>
        <dbReference type="EMBL" id="KGE87366.1"/>
    </source>
</evidence>
<evidence type="ECO:0000259" key="2">
    <source>
        <dbReference type="Pfam" id="PF08239"/>
    </source>
</evidence>
<feature type="domain" description="SH3b" evidence="2">
    <location>
        <begin position="99"/>
        <end position="164"/>
    </location>
</feature>
<dbReference type="Proteomes" id="UP000029736">
    <property type="component" value="Unassembled WGS sequence"/>
</dbReference>
<organism evidence="3 4">
    <name type="scientific">Phaeodactylibacter xiamenensis</name>
    <dbReference type="NCBI Taxonomy" id="1524460"/>
    <lineage>
        <taxon>Bacteria</taxon>
        <taxon>Pseudomonadati</taxon>
        <taxon>Bacteroidota</taxon>
        <taxon>Saprospiria</taxon>
        <taxon>Saprospirales</taxon>
        <taxon>Haliscomenobacteraceae</taxon>
        <taxon>Phaeodactylibacter</taxon>
    </lineage>
</organism>
<dbReference type="EMBL" id="JPOS01000037">
    <property type="protein sequence ID" value="KGE87366.1"/>
    <property type="molecule type" value="Genomic_DNA"/>
</dbReference>
<reference evidence="3 4" key="1">
    <citation type="journal article" date="2014" name="Int. J. Syst. Evol. Microbiol.">
        <title>Phaeodactylibacter xiamenensis gen. nov., sp. nov., a member of the family Saprospiraceae isolated from the marine alga Phaeodactylum tricornutum.</title>
        <authorList>
            <person name="Chen Z.Jr."/>
            <person name="Lei X."/>
            <person name="Lai Q."/>
            <person name="Li Y."/>
            <person name="Zhang B."/>
            <person name="Zhang J."/>
            <person name="Zhang H."/>
            <person name="Yang L."/>
            <person name="Zheng W."/>
            <person name="Tian Y."/>
            <person name="Yu Z."/>
            <person name="Xu H.Jr."/>
            <person name="Zheng T."/>
        </authorList>
    </citation>
    <scope>NUCLEOTIDE SEQUENCE [LARGE SCALE GENOMIC DNA]</scope>
    <source>
        <strain evidence="3 4">KD52</strain>
    </source>
</reference>
<gene>
    <name evidence="3" type="ORF">IX84_15300</name>
</gene>
<evidence type="ECO:0000256" key="1">
    <source>
        <dbReference type="SAM" id="Phobius"/>
    </source>
</evidence>
<proteinExistence type="predicted"/>
<dbReference type="RefSeq" id="WP_044222236.1">
    <property type="nucleotide sequence ID" value="NZ_JBKAGJ010000036.1"/>
</dbReference>
<evidence type="ECO:0000313" key="4">
    <source>
        <dbReference type="Proteomes" id="UP000029736"/>
    </source>
</evidence>
<dbReference type="AlphaFoldDB" id="A0A098S5R3"/>
<dbReference type="Gene3D" id="2.30.30.40">
    <property type="entry name" value="SH3 Domains"/>
    <property type="match status" value="1"/>
</dbReference>
<dbReference type="Pfam" id="PF08239">
    <property type="entry name" value="SH3_3"/>
    <property type="match status" value="1"/>
</dbReference>
<keyword evidence="1" id="KW-0472">Membrane</keyword>